<evidence type="ECO:0000313" key="3">
    <source>
        <dbReference type="Proteomes" id="UP000486351"/>
    </source>
</evidence>
<evidence type="ECO:0000256" key="1">
    <source>
        <dbReference type="SAM" id="Phobius"/>
    </source>
</evidence>
<dbReference type="EMBL" id="QXFY01000479">
    <property type="protein sequence ID" value="KAE9343157.1"/>
    <property type="molecule type" value="Genomic_DNA"/>
</dbReference>
<accession>A0A6G0RW53</accession>
<dbReference type="Proteomes" id="UP000486351">
    <property type="component" value="Unassembled WGS sequence"/>
</dbReference>
<protein>
    <submittedName>
        <fullName evidence="2">Uncharacterized protein</fullName>
    </submittedName>
</protein>
<feature type="transmembrane region" description="Helical" evidence="1">
    <location>
        <begin position="6"/>
        <end position="30"/>
    </location>
</feature>
<organism evidence="2 3">
    <name type="scientific">Phytophthora fragariae</name>
    <dbReference type="NCBI Taxonomy" id="53985"/>
    <lineage>
        <taxon>Eukaryota</taxon>
        <taxon>Sar</taxon>
        <taxon>Stramenopiles</taxon>
        <taxon>Oomycota</taxon>
        <taxon>Peronosporomycetes</taxon>
        <taxon>Peronosporales</taxon>
        <taxon>Peronosporaceae</taxon>
        <taxon>Phytophthora</taxon>
    </lineage>
</organism>
<keyword evidence="1" id="KW-0472">Membrane</keyword>
<keyword evidence="1" id="KW-0812">Transmembrane</keyword>
<dbReference type="AlphaFoldDB" id="A0A6G0RW53"/>
<sequence length="40" mass="4256">MPDRTALLHVTSLQAAAMTACDVAMIYYMCGHVAKLASSL</sequence>
<name>A0A6G0RW53_9STRA</name>
<gene>
    <name evidence="2" type="ORF">PF008_g9815</name>
</gene>
<dbReference type="PROSITE" id="PS51257">
    <property type="entry name" value="PROKAR_LIPOPROTEIN"/>
    <property type="match status" value="1"/>
</dbReference>
<proteinExistence type="predicted"/>
<evidence type="ECO:0000313" key="2">
    <source>
        <dbReference type="EMBL" id="KAE9343157.1"/>
    </source>
</evidence>
<keyword evidence="1" id="KW-1133">Transmembrane helix</keyword>
<comment type="caution">
    <text evidence="2">The sequence shown here is derived from an EMBL/GenBank/DDBJ whole genome shotgun (WGS) entry which is preliminary data.</text>
</comment>
<reference evidence="2 3" key="1">
    <citation type="submission" date="2018-09" db="EMBL/GenBank/DDBJ databases">
        <title>Genomic investigation of the strawberry pathogen Phytophthora fragariae indicates pathogenicity is determined by transcriptional variation in three key races.</title>
        <authorList>
            <person name="Adams T.M."/>
            <person name="Armitage A.D."/>
            <person name="Sobczyk M.K."/>
            <person name="Bates H.J."/>
            <person name="Dunwell J.M."/>
            <person name="Nellist C.F."/>
            <person name="Harrison R.J."/>
        </authorList>
    </citation>
    <scope>NUCLEOTIDE SEQUENCE [LARGE SCALE GENOMIC DNA]</scope>
    <source>
        <strain evidence="2 3">NOV-77</strain>
    </source>
</reference>